<feature type="active site" description="Charge relay system" evidence="6">
    <location>
        <position position="280"/>
    </location>
</feature>
<dbReference type="InterPro" id="IPR003507">
    <property type="entry name" value="S66_fam"/>
</dbReference>
<protein>
    <submittedName>
        <fullName evidence="9">LD-carboxypeptidase</fullName>
    </submittedName>
</protein>
<keyword evidence="10" id="KW-1185">Reference proteome</keyword>
<feature type="domain" description="LD-carboxypeptidase N-terminal" evidence="7">
    <location>
        <begin position="19"/>
        <end position="136"/>
    </location>
</feature>
<feature type="domain" description="LD-carboxypeptidase C-terminal" evidence="8">
    <location>
        <begin position="180"/>
        <end position="296"/>
    </location>
</feature>
<dbReference type="CDD" id="cd07025">
    <property type="entry name" value="Peptidase_S66"/>
    <property type="match status" value="1"/>
</dbReference>
<dbReference type="GO" id="GO:0004180">
    <property type="term" value="F:carboxypeptidase activity"/>
    <property type="evidence" value="ECO:0007669"/>
    <property type="project" value="UniProtKB-KW"/>
</dbReference>
<keyword evidence="5" id="KW-0720">Serine protease</keyword>
<sequence length="314" mass="33756">MVGKVSLLRPPAIQSGAKIAVVSPASSAKAERITRGIERLRELGYEVAASPHAYGRQAPYFAGTPEERIEDLHTAFRDPEIAAIFCTRGGYGSNYLLEDLDLDLIRSHPKPFFAYSDLTTVQTWLLDQAGLVAFHGPMVAADFAVENGVDQSSFAAACNGGQVEAGPQQGLRILRPGRARGVMYGGCLSILTAALGTHFTPQTEGKLLFLEDVGTKPYQIDRMLRQMVLAGKFDGVSGFIFGEMLDCVSPGAHPDLVEQVILRVLDWFDGPIAIGLRSGHVSGGNVTLPMGIEAELMLEDQPSLHYAEAAVRTG</sequence>
<evidence type="ECO:0000256" key="5">
    <source>
        <dbReference type="ARBA" id="ARBA00022825"/>
    </source>
</evidence>
<dbReference type="GO" id="GO:0006508">
    <property type="term" value="P:proteolysis"/>
    <property type="evidence" value="ECO:0007669"/>
    <property type="project" value="UniProtKB-KW"/>
</dbReference>
<dbReference type="GO" id="GO:0008236">
    <property type="term" value="F:serine-type peptidase activity"/>
    <property type="evidence" value="ECO:0007669"/>
    <property type="project" value="UniProtKB-KW"/>
</dbReference>
<dbReference type="InterPro" id="IPR029062">
    <property type="entry name" value="Class_I_gatase-like"/>
</dbReference>
<evidence type="ECO:0000256" key="1">
    <source>
        <dbReference type="ARBA" id="ARBA00010233"/>
    </source>
</evidence>
<keyword evidence="4" id="KW-0378">Hydrolase</keyword>
<keyword evidence="3" id="KW-0645">Protease</keyword>
<dbReference type="Gene3D" id="3.50.30.60">
    <property type="entry name" value="LD-carboxypeptidase A C-terminal domain-like"/>
    <property type="match status" value="1"/>
</dbReference>
<feature type="active site" description="Nucleophile" evidence="6">
    <location>
        <position position="116"/>
    </location>
</feature>
<dbReference type="PANTHER" id="PTHR30237:SF2">
    <property type="entry name" value="MUREIN TETRAPEPTIDE CARBOXYPEPTIDASE"/>
    <property type="match status" value="1"/>
</dbReference>
<dbReference type="PANTHER" id="PTHR30237">
    <property type="entry name" value="MURAMOYLTETRAPEPTIDE CARBOXYPEPTIDASE"/>
    <property type="match status" value="1"/>
</dbReference>
<evidence type="ECO:0000313" key="9">
    <source>
        <dbReference type="EMBL" id="RFU15148.1"/>
    </source>
</evidence>
<dbReference type="AlphaFoldDB" id="A0A372IJU0"/>
<proteinExistence type="inferred from homology"/>
<evidence type="ECO:0000256" key="4">
    <source>
        <dbReference type="ARBA" id="ARBA00022801"/>
    </source>
</evidence>
<gene>
    <name evidence="9" type="ORF">D0Y96_18615</name>
</gene>
<dbReference type="Pfam" id="PF02016">
    <property type="entry name" value="Peptidase_S66"/>
    <property type="match status" value="1"/>
</dbReference>
<dbReference type="InterPro" id="IPR040921">
    <property type="entry name" value="Peptidase_S66C"/>
</dbReference>
<name>A0A372IJU0_9BACT</name>
<dbReference type="OrthoDB" id="9807329at2"/>
<dbReference type="EMBL" id="QVQT01000007">
    <property type="protein sequence ID" value="RFU15148.1"/>
    <property type="molecule type" value="Genomic_DNA"/>
</dbReference>
<accession>A0A372IJU0</accession>
<feature type="active site" description="Charge relay system" evidence="6">
    <location>
        <position position="211"/>
    </location>
</feature>
<keyword evidence="2 9" id="KW-0121">Carboxypeptidase</keyword>
<dbReference type="PIRSF" id="PIRSF028757">
    <property type="entry name" value="LD-carboxypeptidase"/>
    <property type="match status" value="1"/>
</dbReference>
<evidence type="ECO:0000259" key="8">
    <source>
        <dbReference type="Pfam" id="PF17676"/>
    </source>
</evidence>
<comment type="caution">
    <text evidence="9">The sequence shown here is derived from an EMBL/GenBank/DDBJ whole genome shotgun (WGS) entry which is preliminary data.</text>
</comment>
<dbReference type="InterPro" id="IPR027478">
    <property type="entry name" value="LdcA_N"/>
</dbReference>
<dbReference type="SUPFAM" id="SSF141986">
    <property type="entry name" value="LD-carboxypeptidase A C-terminal domain-like"/>
    <property type="match status" value="1"/>
</dbReference>
<dbReference type="InterPro" id="IPR040449">
    <property type="entry name" value="Peptidase_S66_N"/>
</dbReference>
<evidence type="ECO:0000259" key="7">
    <source>
        <dbReference type="Pfam" id="PF02016"/>
    </source>
</evidence>
<comment type="similarity">
    <text evidence="1">Belongs to the peptidase S66 family.</text>
</comment>
<evidence type="ECO:0000256" key="3">
    <source>
        <dbReference type="ARBA" id="ARBA00022670"/>
    </source>
</evidence>
<dbReference type="InterPro" id="IPR027461">
    <property type="entry name" value="Carboxypeptidase_A_C_sf"/>
</dbReference>
<evidence type="ECO:0000256" key="6">
    <source>
        <dbReference type="PIRSR" id="PIRSR028757-1"/>
    </source>
</evidence>
<dbReference type="Proteomes" id="UP000264702">
    <property type="component" value="Unassembled WGS sequence"/>
</dbReference>
<evidence type="ECO:0000256" key="2">
    <source>
        <dbReference type="ARBA" id="ARBA00022645"/>
    </source>
</evidence>
<dbReference type="SUPFAM" id="SSF52317">
    <property type="entry name" value="Class I glutamine amidotransferase-like"/>
    <property type="match status" value="1"/>
</dbReference>
<dbReference type="Pfam" id="PF17676">
    <property type="entry name" value="Peptidase_S66C"/>
    <property type="match status" value="1"/>
</dbReference>
<evidence type="ECO:0000313" key="10">
    <source>
        <dbReference type="Proteomes" id="UP000264702"/>
    </source>
</evidence>
<dbReference type="Gene3D" id="3.40.50.10740">
    <property type="entry name" value="Class I glutamine amidotransferase-like"/>
    <property type="match status" value="1"/>
</dbReference>
<organism evidence="9 10">
    <name type="scientific">Paracidobacterium acidisoli</name>
    <dbReference type="NCBI Taxonomy" id="2303751"/>
    <lineage>
        <taxon>Bacteria</taxon>
        <taxon>Pseudomonadati</taxon>
        <taxon>Acidobacteriota</taxon>
        <taxon>Terriglobia</taxon>
        <taxon>Terriglobales</taxon>
        <taxon>Acidobacteriaceae</taxon>
        <taxon>Paracidobacterium</taxon>
    </lineage>
</organism>
<reference evidence="9 10" key="1">
    <citation type="submission" date="2018-08" db="EMBL/GenBank/DDBJ databases">
        <title>Acidipila sp. 4G-K13, an acidobacterium isolated from forest soil.</title>
        <authorList>
            <person name="Gao Z.-H."/>
            <person name="Qiu L.-H."/>
        </authorList>
    </citation>
    <scope>NUCLEOTIDE SEQUENCE [LARGE SCALE GENOMIC DNA]</scope>
    <source>
        <strain evidence="9 10">4G-K13</strain>
    </source>
</reference>